<dbReference type="EMBL" id="LWUJ01000013">
    <property type="protein sequence ID" value="OAL09853.1"/>
    <property type="molecule type" value="Genomic_DNA"/>
</dbReference>
<comment type="caution">
    <text evidence="1">The sequence shown here is derived from an EMBL/GenBank/DDBJ whole genome shotgun (WGS) entry which is preliminary data.</text>
</comment>
<proteinExistence type="predicted"/>
<evidence type="ECO:0000313" key="2">
    <source>
        <dbReference type="Proteomes" id="UP000077623"/>
    </source>
</evidence>
<protein>
    <submittedName>
        <fullName evidence="1">Uncharacterized protein</fullName>
    </submittedName>
</protein>
<keyword evidence="2" id="KW-1185">Reference proteome</keyword>
<organism evidence="1 2">
    <name type="scientific">Candidatus Mycoplasma haematobovis</name>
    <dbReference type="NCBI Taxonomy" id="432608"/>
    <lineage>
        <taxon>Bacteria</taxon>
        <taxon>Bacillati</taxon>
        <taxon>Mycoplasmatota</taxon>
        <taxon>Mollicutes</taxon>
        <taxon>Mycoplasmataceae</taxon>
        <taxon>Mycoplasma</taxon>
    </lineage>
</organism>
<dbReference type="Proteomes" id="UP000077623">
    <property type="component" value="Unassembled WGS sequence"/>
</dbReference>
<gene>
    <name evidence="1" type="ORF">A6V39_04715</name>
</gene>
<accession>A0A1A9QBM0</accession>
<dbReference type="AlphaFoldDB" id="A0A1A9QBM0"/>
<reference evidence="2" key="1">
    <citation type="submission" date="2016-04" db="EMBL/GenBank/DDBJ databases">
        <authorList>
            <person name="Quiroz-Castaneda R.E."/>
            <person name="Martinez-Ocampo F."/>
        </authorList>
    </citation>
    <scope>NUCLEOTIDE SEQUENCE [LARGE SCALE GENOMIC DNA]</scope>
    <source>
        <strain evidence="2">INIFAP01</strain>
    </source>
</reference>
<name>A0A1A9QBM0_9MOLU</name>
<dbReference type="STRING" id="432608.A6V39_04715"/>
<sequence length="129" mass="14587">MLSLVKFGMPCFLGVGSAGVVGSNWIFKKEEVLLIDSEDKEDWDQKVKDLFKKIKNGDTNLKSQIAGTSEHAKSLEIEDSNNNNFKEPAKARDSLIAWCQSKRDSNEDIVTELCKEKQWTGWLFGNRMG</sequence>
<evidence type="ECO:0000313" key="1">
    <source>
        <dbReference type="EMBL" id="OAL09853.1"/>
    </source>
</evidence>
<dbReference type="RefSeq" id="WP_187150579.1">
    <property type="nucleotide sequence ID" value="NZ_LWUJ01000013.1"/>
</dbReference>